<keyword evidence="3" id="KW-1185">Reference proteome</keyword>
<feature type="chain" id="PRO_5017926254" evidence="1">
    <location>
        <begin position="26"/>
        <end position="175"/>
    </location>
</feature>
<dbReference type="RefSeq" id="WP_123637897.1">
    <property type="nucleotide sequence ID" value="NZ_JBHYFO010000004.1"/>
</dbReference>
<evidence type="ECO:0000313" key="2">
    <source>
        <dbReference type="EMBL" id="ROQ20801.1"/>
    </source>
</evidence>
<proteinExistence type="predicted"/>
<keyword evidence="1" id="KW-0732">Signal</keyword>
<organism evidence="2 3">
    <name type="scientific">Marinimicrobium koreense</name>
    <dbReference type="NCBI Taxonomy" id="306545"/>
    <lineage>
        <taxon>Bacteria</taxon>
        <taxon>Pseudomonadati</taxon>
        <taxon>Pseudomonadota</taxon>
        <taxon>Gammaproteobacteria</taxon>
        <taxon>Cellvibrionales</taxon>
        <taxon>Cellvibrionaceae</taxon>
        <taxon>Marinimicrobium</taxon>
    </lineage>
</organism>
<comment type="caution">
    <text evidence="2">The sequence shown here is derived from an EMBL/GenBank/DDBJ whole genome shotgun (WGS) entry which is preliminary data.</text>
</comment>
<name>A0A3N1NZH7_9GAMM</name>
<evidence type="ECO:0000313" key="3">
    <source>
        <dbReference type="Proteomes" id="UP000273643"/>
    </source>
</evidence>
<protein>
    <submittedName>
        <fullName evidence="2">Uncharacterized protein DUF3617</fullName>
    </submittedName>
</protein>
<sequence length="175" mass="19370">MAFPILPRTLIASLCALGFSLGAQAESLDIRPGLWEHQVSMKSESGQLEQQLEMVRQQMEAMPPAQKKMMQDMMAEQGLSMDFSNQTVRNCLTEEEAARGEFQWGENTDCEHNVVSRGDQTRIEFTCPDEQAQGEMVLDGDTAYTGQSTALMDFGGSPEKVTITHSGQWISADCP</sequence>
<accession>A0A3N1NZH7</accession>
<dbReference type="EMBL" id="RJUK01000001">
    <property type="protein sequence ID" value="ROQ20801.1"/>
    <property type="molecule type" value="Genomic_DNA"/>
</dbReference>
<dbReference type="Pfam" id="PF12276">
    <property type="entry name" value="DUF3617"/>
    <property type="match status" value="1"/>
</dbReference>
<dbReference type="InterPro" id="IPR022061">
    <property type="entry name" value="DUF3617"/>
</dbReference>
<gene>
    <name evidence="2" type="ORF">EDC38_1418</name>
</gene>
<reference evidence="2 3" key="1">
    <citation type="submission" date="2018-11" db="EMBL/GenBank/DDBJ databases">
        <title>Genomic Encyclopedia of Type Strains, Phase IV (KMG-IV): sequencing the most valuable type-strain genomes for metagenomic binning, comparative biology and taxonomic classification.</title>
        <authorList>
            <person name="Goeker M."/>
        </authorList>
    </citation>
    <scope>NUCLEOTIDE SEQUENCE [LARGE SCALE GENOMIC DNA]</scope>
    <source>
        <strain evidence="2 3">DSM 16974</strain>
    </source>
</reference>
<evidence type="ECO:0000256" key="1">
    <source>
        <dbReference type="SAM" id="SignalP"/>
    </source>
</evidence>
<feature type="signal peptide" evidence="1">
    <location>
        <begin position="1"/>
        <end position="25"/>
    </location>
</feature>
<dbReference type="OrthoDB" id="7003228at2"/>
<dbReference type="Proteomes" id="UP000273643">
    <property type="component" value="Unassembled WGS sequence"/>
</dbReference>
<dbReference type="AlphaFoldDB" id="A0A3N1NZH7"/>